<evidence type="ECO:0000313" key="6">
    <source>
        <dbReference type="Proteomes" id="UP000070444"/>
    </source>
</evidence>
<dbReference type="Proteomes" id="UP000070444">
    <property type="component" value="Unassembled WGS sequence"/>
</dbReference>
<dbReference type="InterPro" id="IPR033116">
    <property type="entry name" value="TRYPSIN_SER"/>
</dbReference>
<dbReference type="EMBL" id="KQ964515">
    <property type="protein sequence ID" value="KXN70028.1"/>
    <property type="molecule type" value="Genomic_DNA"/>
</dbReference>
<gene>
    <name evidence="5" type="ORF">CONCODRAFT_30930</name>
</gene>
<dbReference type="PROSITE" id="PS50240">
    <property type="entry name" value="TRYPSIN_DOM"/>
    <property type="match status" value="1"/>
</dbReference>
<dbReference type="InterPro" id="IPR009003">
    <property type="entry name" value="Peptidase_S1_PA"/>
</dbReference>
<feature type="non-terminal residue" evidence="5">
    <location>
        <position position="1"/>
    </location>
</feature>
<keyword evidence="6" id="KW-1185">Reference proteome</keyword>
<evidence type="ECO:0000259" key="4">
    <source>
        <dbReference type="PROSITE" id="PS50240"/>
    </source>
</evidence>
<dbReference type="InterPro" id="IPR001314">
    <property type="entry name" value="Peptidase_S1A"/>
</dbReference>
<dbReference type="InterPro" id="IPR043504">
    <property type="entry name" value="Peptidase_S1_PA_chymotrypsin"/>
</dbReference>
<organism evidence="5 6">
    <name type="scientific">Conidiobolus coronatus (strain ATCC 28846 / CBS 209.66 / NRRL 28638)</name>
    <name type="common">Delacroixia coronata</name>
    <dbReference type="NCBI Taxonomy" id="796925"/>
    <lineage>
        <taxon>Eukaryota</taxon>
        <taxon>Fungi</taxon>
        <taxon>Fungi incertae sedis</taxon>
        <taxon>Zoopagomycota</taxon>
        <taxon>Entomophthoromycotina</taxon>
        <taxon>Entomophthoromycetes</taxon>
        <taxon>Entomophthorales</taxon>
        <taxon>Ancylistaceae</taxon>
        <taxon>Conidiobolus</taxon>
    </lineage>
</organism>
<evidence type="ECO:0000256" key="1">
    <source>
        <dbReference type="ARBA" id="ARBA00007664"/>
    </source>
</evidence>
<dbReference type="GO" id="GO:0006508">
    <property type="term" value="P:proteolysis"/>
    <property type="evidence" value="ECO:0007669"/>
    <property type="project" value="UniProtKB-KW"/>
</dbReference>
<dbReference type="FunFam" id="2.40.10.10:FF:000068">
    <property type="entry name" value="transmembrane protease serine 2"/>
    <property type="match status" value="1"/>
</dbReference>
<dbReference type="PROSITE" id="PS00134">
    <property type="entry name" value="TRYPSIN_HIS"/>
    <property type="match status" value="1"/>
</dbReference>
<reference evidence="5 6" key="1">
    <citation type="journal article" date="2015" name="Genome Biol. Evol.">
        <title>Phylogenomic analyses indicate that early fungi evolved digesting cell walls of algal ancestors of land plants.</title>
        <authorList>
            <person name="Chang Y."/>
            <person name="Wang S."/>
            <person name="Sekimoto S."/>
            <person name="Aerts A.L."/>
            <person name="Choi C."/>
            <person name="Clum A."/>
            <person name="LaButti K.M."/>
            <person name="Lindquist E.A."/>
            <person name="Yee Ngan C."/>
            <person name="Ohm R.A."/>
            <person name="Salamov A.A."/>
            <person name="Grigoriev I.V."/>
            <person name="Spatafora J.W."/>
            <person name="Berbee M.L."/>
        </authorList>
    </citation>
    <scope>NUCLEOTIDE SEQUENCE [LARGE SCALE GENOMIC DNA]</scope>
    <source>
        <strain evidence="5 6">NRRL 28638</strain>
    </source>
</reference>
<dbReference type="Pfam" id="PF00089">
    <property type="entry name" value="Trypsin"/>
    <property type="match status" value="1"/>
</dbReference>
<accession>A0A137P4T7</accession>
<dbReference type="InterPro" id="IPR001254">
    <property type="entry name" value="Trypsin_dom"/>
</dbReference>
<dbReference type="PANTHER" id="PTHR24276:SF98">
    <property type="entry name" value="FI18310P1-RELATED"/>
    <property type="match status" value="1"/>
</dbReference>
<dbReference type="OMA" id="GAWAHTC"/>
<dbReference type="InterPro" id="IPR050430">
    <property type="entry name" value="Peptidase_S1"/>
</dbReference>
<feature type="domain" description="Peptidase S1" evidence="4">
    <location>
        <begin position="1"/>
        <end position="218"/>
    </location>
</feature>
<dbReference type="PRINTS" id="PR00722">
    <property type="entry name" value="CHYMOTRYPSIN"/>
</dbReference>
<dbReference type="OrthoDB" id="6380398at2759"/>
<keyword evidence="3" id="KW-0378">Hydrolase</keyword>
<dbReference type="STRING" id="796925.A0A137P4T7"/>
<dbReference type="SUPFAM" id="SSF50494">
    <property type="entry name" value="Trypsin-like serine proteases"/>
    <property type="match status" value="1"/>
</dbReference>
<protein>
    <submittedName>
        <fullName evidence="5">Trypsin-like serine protease</fullName>
    </submittedName>
</protein>
<dbReference type="AlphaFoldDB" id="A0A137P4T7"/>
<feature type="non-terminal residue" evidence="5">
    <location>
        <position position="218"/>
    </location>
</feature>
<proteinExistence type="inferred from homology"/>
<keyword evidence="2" id="KW-1015">Disulfide bond</keyword>
<evidence type="ECO:0000256" key="3">
    <source>
        <dbReference type="RuleBase" id="RU363034"/>
    </source>
</evidence>
<dbReference type="CDD" id="cd00190">
    <property type="entry name" value="Tryp_SPc"/>
    <property type="match status" value="1"/>
</dbReference>
<dbReference type="SMART" id="SM00020">
    <property type="entry name" value="Tryp_SPc"/>
    <property type="match status" value="1"/>
</dbReference>
<dbReference type="GO" id="GO:0004252">
    <property type="term" value="F:serine-type endopeptidase activity"/>
    <property type="evidence" value="ECO:0007669"/>
    <property type="project" value="InterPro"/>
</dbReference>
<dbReference type="InterPro" id="IPR018114">
    <property type="entry name" value="TRYPSIN_HIS"/>
</dbReference>
<sequence length="218" mass="23448">YPYMVFITDQRQQCGGSIIGRNLVVTAAHCISTQDPSPYIVVGHRHNLQSPESSEQAVRFQVSQVIVHPEWNRQSLDNDIALLVLNNDNPNAIPGANMDNMLQLNTQTPGAGTATKLIGWGRTQGGGNTSPVLKEGDFRVVDGNQCAQMFGSFNPSTKVCVAPLRQGESACQGDSGGPLVSGNTLVGIVSHGTEFCEGPASVYSNVANYVNWINQYRN</sequence>
<dbReference type="PROSITE" id="PS00135">
    <property type="entry name" value="TRYPSIN_SER"/>
    <property type="match status" value="1"/>
</dbReference>
<dbReference type="Gene3D" id="2.40.10.10">
    <property type="entry name" value="Trypsin-like serine proteases"/>
    <property type="match status" value="2"/>
</dbReference>
<keyword evidence="3 5" id="KW-0645">Protease</keyword>
<name>A0A137P4T7_CONC2</name>
<dbReference type="PANTHER" id="PTHR24276">
    <property type="entry name" value="POLYSERASE-RELATED"/>
    <property type="match status" value="1"/>
</dbReference>
<comment type="similarity">
    <text evidence="1">Belongs to the peptidase S1 family.</text>
</comment>
<evidence type="ECO:0000256" key="2">
    <source>
        <dbReference type="ARBA" id="ARBA00023157"/>
    </source>
</evidence>
<keyword evidence="3" id="KW-0720">Serine protease</keyword>
<evidence type="ECO:0000313" key="5">
    <source>
        <dbReference type="EMBL" id="KXN70028.1"/>
    </source>
</evidence>